<dbReference type="SUPFAM" id="SSF89447">
    <property type="entry name" value="AbrB/MazE/MraZ-like"/>
    <property type="match status" value="1"/>
</dbReference>
<dbReference type="EMBL" id="AMFJ01021597">
    <property type="protein sequence ID" value="EKD66774.1"/>
    <property type="molecule type" value="Genomic_DNA"/>
</dbReference>
<gene>
    <name evidence="1" type="ORF">ACD_49C00011G0003</name>
</gene>
<organism evidence="1">
    <name type="scientific">uncultured bacterium</name>
    <name type="common">gcode 4</name>
    <dbReference type="NCBI Taxonomy" id="1234023"/>
    <lineage>
        <taxon>Bacteria</taxon>
        <taxon>environmental samples</taxon>
    </lineage>
</organism>
<evidence type="ECO:0000313" key="1">
    <source>
        <dbReference type="EMBL" id="EKD66774.1"/>
    </source>
</evidence>
<sequence>MLKKIINLKVVWTTSVWERWQVVIPKEVREMLDIKKWDNLVVLMKDNKYIWMVKSDNIWYLMQYITSEWVEIPE</sequence>
<evidence type="ECO:0008006" key="2">
    <source>
        <dbReference type="Google" id="ProtNLM"/>
    </source>
</evidence>
<reference evidence="1" key="1">
    <citation type="journal article" date="2012" name="Science">
        <title>Fermentation, hydrogen, and sulfur metabolism in multiple uncultivated bacterial phyla.</title>
        <authorList>
            <person name="Wrighton K.C."/>
            <person name="Thomas B.C."/>
            <person name="Sharon I."/>
            <person name="Miller C.S."/>
            <person name="Castelle C.J."/>
            <person name="VerBerkmoes N.C."/>
            <person name="Wilkins M.J."/>
            <person name="Hettich R.L."/>
            <person name="Lipton M.S."/>
            <person name="Williams K.H."/>
            <person name="Long P.E."/>
            <person name="Banfield J.F."/>
        </authorList>
    </citation>
    <scope>NUCLEOTIDE SEQUENCE [LARGE SCALE GENOMIC DNA]</scope>
</reference>
<dbReference type="AlphaFoldDB" id="K2BX54"/>
<dbReference type="NCBIfam" id="TIGR01439">
    <property type="entry name" value="lp_hng_hel_AbrB"/>
    <property type="match status" value="1"/>
</dbReference>
<protein>
    <recommendedName>
        <fullName evidence="2">SpoVT-AbrB domain-containing protein</fullName>
    </recommendedName>
</protein>
<name>K2BX54_9BACT</name>
<dbReference type="InterPro" id="IPR007159">
    <property type="entry name" value="SpoVT-AbrB_dom"/>
</dbReference>
<dbReference type="InterPro" id="IPR037914">
    <property type="entry name" value="SpoVT-AbrB_sf"/>
</dbReference>
<dbReference type="GO" id="GO:0003677">
    <property type="term" value="F:DNA binding"/>
    <property type="evidence" value="ECO:0007669"/>
    <property type="project" value="InterPro"/>
</dbReference>
<dbReference type="Gene3D" id="2.10.260.10">
    <property type="match status" value="1"/>
</dbReference>
<proteinExistence type="predicted"/>
<comment type="caution">
    <text evidence="1">The sequence shown here is derived from an EMBL/GenBank/DDBJ whole genome shotgun (WGS) entry which is preliminary data.</text>
</comment>
<accession>K2BX54</accession>